<proteinExistence type="predicted"/>
<feature type="transmembrane region" description="Helical" evidence="1">
    <location>
        <begin position="170"/>
        <end position="190"/>
    </location>
</feature>
<reference evidence="2 3" key="1">
    <citation type="submission" date="2016-01" db="EMBL/GenBank/DDBJ databases">
        <title>Highly variable Streptococcus oralis are common among viridans streptococci isolated from primates.</title>
        <authorList>
            <person name="Denapaite D."/>
            <person name="Rieger M."/>
            <person name="Koendgen S."/>
            <person name="Brueckner R."/>
            <person name="Ochigava I."/>
            <person name="Kappeler P."/>
            <person name="Maetz-Rensing K."/>
            <person name="Leendertz F."/>
            <person name="Hakenbeck R."/>
        </authorList>
    </citation>
    <scope>NUCLEOTIDE SEQUENCE [LARGE SCALE GENOMIC DNA]</scope>
    <source>
        <strain evidence="2 3">DD07</strain>
    </source>
</reference>
<keyword evidence="1" id="KW-0812">Transmembrane</keyword>
<sequence>MLKEKRNQGMIGLLFITLIFLGIAGAMAFIQYQKANPKIAYSADTAKVSSETVYTEVYDISPEPIFPVNDKTEVWLLQYKDGYVGVQAKKGDKQIAKLVEQANKGELKKNPARLVGTYINTSVQKKDQSYISNYTSLMHSLRNEVGDISAKIATSSYISLSEFDSDHSKFIFYVLFLVGLSVFFVGTGLFNRRKNVQAYNEIYSIYPEVQGNLNLLLEQASFHDEELKIIIYKDHLITYYRGVRTVDLKQVIHLYHHIFTMHRGFASNRNSTLIAVRSNNKKYQMPIRNIGKTTDIQLRSTFDYLYNYFPHIKLGV</sequence>
<evidence type="ECO:0000256" key="1">
    <source>
        <dbReference type="SAM" id="Phobius"/>
    </source>
</evidence>
<dbReference type="AlphaFoldDB" id="A0A139NE97"/>
<evidence type="ECO:0000313" key="2">
    <source>
        <dbReference type="EMBL" id="KXT74406.1"/>
    </source>
</evidence>
<name>A0A139NE97_STRGN</name>
<dbReference type="Proteomes" id="UP000070096">
    <property type="component" value="Unassembled WGS sequence"/>
</dbReference>
<dbReference type="PATRIC" id="fig|1302.21.peg.228"/>
<organism evidence="2 3">
    <name type="scientific">Streptococcus gordonii</name>
    <dbReference type="NCBI Taxonomy" id="1302"/>
    <lineage>
        <taxon>Bacteria</taxon>
        <taxon>Bacillati</taxon>
        <taxon>Bacillota</taxon>
        <taxon>Bacilli</taxon>
        <taxon>Lactobacillales</taxon>
        <taxon>Streptococcaceae</taxon>
        <taxon>Streptococcus</taxon>
    </lineage>
</organism>
<keyword evidence="1" id="KW-1133">Transmembrane helix</keyword>
<dbReference type="EMBL" id="LQRC01000032">
    <property type="protein sequence ID" value="KXT74406.1"/>
    <property type="molecule type" value="Genomic_DNA"/>
</dbReference>
<gene>
    <name evidence="2" type="ORF">SGODD07_00203</name>
</gene>
<protein>
    <submittedName>
        <fullName evidence="2">Uncharacterized protein</fullName>
    </submittedName>
</protein>
<keyword evidence="1" id="KW-0472">Membrane</keyword>
<comment type="caution">
    <text evidence="2">The sequence shown here is derived from an EMBL/GenBank/DDBJ whole genome shotgun (WGS) entry which is preliminary data.</text>
</comment>
<evidence type="ECO:0000313" key="3">
    <source>
        <dbReference type="Proteomes" id="UP000070096"/>
    </source>
</evidence>
<accession>A0A139NE97</accession>